<evidence type="ECO:0000256" key="1">
    <source>
        <dbReference type="ARBA" id="ARBA00022448"/>
    </source>
</evidence>
<sequence>MNQHETLLSGQHITQRWGGLTALDDVSLEIERGTVHAVIGTNGAGKSTLINILSGELKPTEGQVTLLGNDVTRWSQPRRARGGLGRSYQRNTIYPDFTVSENCRLAAQAQIQRPWVWWNNAQQCQISTTNASNAILQAGLDDVSNSIAGPLSHGQKRQLEVAMCLSTHPQVLLLDEPLAGMGAEETERMLALLEQLKQDHAILLVEHDMDAVFRIADRITVMVNGKVIATDTPANIRSNPDVQTAYLGEH</sequence>
<organism evidence="5 6">
    <name type="scientific">Leucothrix pacifica</name>
    <dbReference type="NCBI Taxonomy" id="1247513"/>
    <lineage>
        <taxon>Bacteria</taxon>
        <taxon>Pseudomonadati</taxon>
        <taxon>Pseudomonadota</taxon>
        <taxon>Gammaproteobacteria</taxon>
        <taxon>Thiotrichales</taxon>
        <taxon>Thiotrichaceae</taxon>
        <taxon>Leucothrix</taxon>
    </lineage>
</organism>
<reference evidence="5 6" key="1">
    <citation type="submission" date="2018-05" db="EMBL/GenBank/DDBJ databases">
        <title>Leucothrix arctica sp. nov., isolated from Arctic seawater.</title>
        <authorList>
            <person name="Choi A."/>
            <person name="Baek K."/>
        </authorList>
    </citation>
    <scope>NUCLEOTIDE SEQUENCE [LARGE SCALE GENOMIC DNA]</scope>
    <source>
        <strain evidence="5 6">JCM 18388</strain>
    </source>
</reference>
<dbReference type="InterPro" id="IPR027417">
    <property type="entry name" value="P-loop_NTPase"/>
</dbReference>
<dbReference type="OrthoDB" id="9805514at2"/>
<dbReference type="CDD" id="cd03219">
    <property type="entry name" value="ABC_Mj1267_LivG_branched"/>
    <property type="match status" value="1"/>
</dbReference>
<dbReference type="InterPro" id="IPR003593">
    <property type="entry name" value="AAA+_ATPase"/>
</dbReference>
<dbReference type="SUPFAM" id="SSF52540">
    <property type="entry name" value="P-loop containing nucleoside triphosphate hydrolases"/>
    <property type="match status" value="1"/>
</dbReference>
<protein>
    <submittedName>
        <fullName evidence="5">ABC transporter ATP-binding protein</fullName>
    </submittedName>
</protein>
<keyword evidence="6" id="KW-1185">Reference proteome</keyword>
<evidence type="ECO:0000259" key="4">
    <source>
        <dbReference type="PROSITE" id="PS50893"/>
    </source>
</evidence>
<evidence type="ECO:0000313" key="5">
    <source>
        <dbReference type="EMBL" id="PWQ94391.1"/>
    </source>
</evidence>
<dbReference type="EMBL" id="QGKM01000055">
    <property type="protein sequence ID" value="PWQ94391.1"/>
    <property type="molecule type" value="Genomic_DNA"/>
</dbReference>
<dbReference type="PANTHER" id="PTHR45772">
    <property type="entry name" value="CONSERVED COMPONENT OF ABC TRANSPORTER FOR NATURAL AMINO ACIDS-RELATED"/>
    <property type="match status" value="1"/>
</dbReference>
<keyword evidence="3 5" id="KW-0067">ATP-binding</keyword>
<accession>A0A317C7Z4</accession>
<dbReference type="Pfam" id="PF00005">
    <property type="entry name" value="ABC_tran"/>
    <property type="match status" value="1"/>
</dbReference>
<dbReference type="PROSITE" id="PS50893">
    <property type="entry name" value="ABC_TRANSPORTER_2"/>
    <property type="match status" value="1"/>
</dbReference>
<dbReference type="Gene3D" id="3.40.50.300">
    <property type="entry name" value="P-loop containing nucleotide triphosphate hydrolases"/>
    <property type="match status" value="1"/>
</dbReference>
<dbReference type="GO" id="GO:0005886">
    <property type="term" value="C:plasma membrane"/>
    <property type="evidence" value="ECO:0007669"/>
    <property type="project" value="TreeGrafter"/>
</dbReference>
<proteinExistence type="predicted"/>
<gene>
    <name evidence="5" type="ORF">DKW60_16600</name>
</gene>
<evidence type="ECO:0000313" key="6">
    <source>
        <dbReference type="Proteomes" id="UP000245539"/>
    </source>
</evidence>
<dbReference type="GO" id="GO:0016887">
    <property type="term" value="F:ATP hydrolysis activity"/>
    <property type="evidence" value="ECO:0007669"/>
    <property type="project" value="InterPro"/>
</dbReference>
<dbReference type="Pfam" id="PF12399">
    <property type="entry name" value="BCA_ABC_TP_C"/>
    <property type="match status" value="1"/>
</dbReference>
<dbReference type="RefSeq" id="WP_109838786.1">
    <property type="nucleotide sequence ID" value="NZ_QGKM01000055.1"/>
</dbReference>
<evidence type="ECO:0000256" key="2">
    <source>
        <dbReference type="ARBA" id="ARBA00022741"/>
    </source>
</evidence>
<dbReference type="InterPro" id="IPR003439">
    <property type="entry name" value="ABC_transporter-like_ATP-bd"/>
</dbReference>
<evidence type="ECO:0000256" key="3">
    <source>
        <dbReference type="ARBA" id="ARBA00022840"/>
    </source>
</evidence>
<feature type="domain" description="ABC transporter" evidence="4">
    <location>
        <begin position="8"/>
        <end position="249"/>
    </location>
</feature>
<dbReference type="SMART" id="SM00382">
    <property type="entry name" value="AAA"/>
    <property type="match status" value="1"/>
</dbReference>
<dbReference type="GO" id="GO:0005524">
    <property type="term" value="F:ATP binding"/>
    <property type="evidence" value="ECO:0007669"/>
    <property type="project" value="UniProtKB-KW"/>
</dbReference>
<dbReference type="InterPro" id="IPR051120">
    <property type="entry name" value="ABC_AA/LPS_Transport"/>
</dbReference>
<name>A0A317C7Z4_9GAMM</name>
<dbReference type="Proteomes" id="UP000245539">
    <property type="component" value="Unassembled WGS sequence"/>
</dbReference>
<comment type="caution">
    <text evidence="5">The sequence shown here is derived from an EMBL/GenBank/DDBJ whole genome shotgun (WGS) entry which is preliminary data.</text>
</comment>
<dbReference type="InterPro" id="IPR032823">
    <property type="entry name" value="BCA_ABC_TP_C"/>
</dbReference>
<keyword evidence="2" id="KW-0547">Nucleotide-binding</keyword>
<dbReference type="PANTHER" id="PTHR45772:SF2">
    <property type="entry name" value="ABC TRANSPORTER ATP-BINDING PROTEIN"/>
    <property type="match status" value="1"/>
</dbReference>
<dbReference type="AlphaFoldDB" id="A0A317C7Z4"/>
<keyword evidence="1" id="KW-0813">Transport</keyword>